<organism evidence="1 2">
    <name type="scientific">Strongyloides papillosus</name>
    <name type="common">Intestinal threadworm</name>
    <dbReference type="NCBI Taxonomy" id="174720"/>
    <lineage>
        <taxon>Eukaryota</taxon>
        <taxon>Metazoa</taxon>
        <taxon>Ecdysozoa</taxon>
        <taxon>Nematoda</taxon>
        <taxon>Chromadorea</taxon>
        <taxon>Rhabditida</taxon>
        <taxon>Tylenchina</taxon>
        <taxon>Panagrolaimomorpha</taxon>
        <taxon>Strongyloidoidea</taxon>
        <taxon>Strongyloididae</taxon>
        <taxon>Strongyloides</taxon>
    </lineage>
</organism>
<evidence type="ECO:0000313" key="2">
    <source>
        <dbReference type="WBParaSite" id="SPAL_0001527200.1"/>
    </source>
</evidence>
<dbReference type="AlphaFoldDB" id="A0A0N5CBK6"/>
<dbReference type="PANTHER" id="PTHR33053">
    <property type="entry name" value="PROTEIN, PUTATIVE-RELATED"/>
    <property type="match status" value="1"/>
</dbReference>
<accession>A0A0N5CBK6</accession>
<name>A0A0N5CBK6_STREA</name>
<protein>
    <submittedName>
        <fullName evidence="2">Mab-21 domain-containing protein</fullName>
    </submittedName>
</protein>
<dbReference type="WBParaSite" id="SPAL_0001527200.1">
    <property type="protein sequence ID" value="SPAL_0001527200.1"/>
    <property type="gene ID" value="SPAL_0001527200"/>
</dbReference>
<sequence length="608" mass="69841">MDPRSLSKWRQERLLRKSKMYGANYLRQALATEGEVNENDNNVWTSENDNLLDHLPKSDTFLKSNSTNLTDHTTEDDKLTYFLADFLRIKDEGGVSDQTASKQLFLFASFLPKDMKCPITIDGCRSYLRKRVPEITLIYSHVEEHEYDGGRLLLMPFDKIVKKVVKRNIDILLPQTNEEGVIDIKLQLHTDGVEVAKSSRPKMWPLNAVIENLPGKVRVNKNNVILIAIHLSKGMPDFKIFCQRFVRDFNSGLQVVFYNNDGDISNMKTAKFRLNYNLLTGDIPVIRSILNFQCHACHFDCLHCYCKASTEKSVLSKGNKRTYASSNVYALRTNDSYLQDIRDMTDAGVLFYFGVKGLSHLGDLIKVPEDVAIDYFHSVLLGPLREDIFRIMYGYNCLTEGNVTVKIRGFVDLQIRHFSEAIELSLFPSEFKRKIKPLTEIDSYKGIEWKNMLLYAISTILSDICNGHSKPLYMVNLLLANSLIVLMKDNINAIKIKKCQDQLYQWYNYRTVLLSNEAITLKAHQVTHLSEIVEQHGSLCSFSCFFGEGLAYNLTRMISLKTVNKSLNQLKTRLTDYSVINAIAYQKDMKKQQAKKFSETRMSVRNFC</sequence>
<dbReference type="InterPro" id="IPR009667">
    <property type="entry name" value="DUF1258"/>
</dbReference>
<dbReference type="STRING" id="174720.A0A0N5CBK6"/>
<dbReference type="Proteomes" id="UP000046392">
    <property type="component" value="Unplaced"/>
</dbReference>
<dbReference type="Pfam" id="PF06869">
    <property type="entry name" value="DUF1258"/>
    <property type="match status" value="1"/>
</dbReference>
<keyword evidence="1" id="KW-1185">Reference proteome</keyword>
<evidence type="ECO:0000313" key="1">
    <source>
        <dbReference type="Proteomes" id="UP000046392"/>
    </source>
</evidence>
<dbReference type="PANTHER" id="PTHR33053:SF9">
    <property type="entry name" value="AGAP000105-PA"/>
    <property type="match status" value="1"/>
</dbReference>
<proteinExistence type="predicted"/>
<reference evidence="2" key="1">
    <citation type="submission" date="2017-02" db="UniProtKB">
        <authorList>
            <consortium name="WormBaseParasite"/>
        </authorList>
    </citation>
    <scope>IDENTIFICATION</scope>
</reference>